<keyword evidence="4" id="KW-1185">Reference proteome</keyword>
<evidence type="ECO:0000313" key="4">
    <source>
        <dbReference type="Proteomes" id="UP001190700"/>
    </source>
</evidence>
<feature type="domain" description="TauD/TfdA-like" evidence="2">
    <location>
        <begin position="129"/>
        <end position="408"/>
    </location>
</feature>
<dbReference type="Pfam" id="PF02668">
    <property type="entry name" value="TauD"/>
    <property type="match status" value="1"/>
</dbReference>
<dbReference type="PANTHER" id="PTHR10696:SF21">
    <property type="entry name" value="TAUD_TFDA-LIKE DOMAIN-CONTAINING PROTEIN"/>
    <property type="match status" value="1"/>
</dbReference>
<accession>A0AAE0BDV9</accession>
<organism evidence="3 4">
    <name type="scientific">Cymbomonas tetramitiformis</name>
    <dbReference type="NCBI Taxonomy" id="36881"/>
    <lineage>
        <taxon>Eukaryota</taxon>
        <taxon>Viridiplantae</taxon>
        <taxon>Chlorophyta</taxon>
        <taxon>Pyramimonadophyceae</taxon>
        <taxon>Pyramimonadales</taxon>
        <taxon>Pyramimonadaceae</taxon>
        <taxon>Cymbomonas</taxon>
    </lineage>
</organism>
<dbReference type="InterPro" id="IPR042098">
    <property type="entry name" value="TauD-like_sf"/>
</dbReference>
<sequence length="413" mass="45864">MHQNVALARPIGRLCLTAPERKTAVATFNRERNSRHRRVRATRAAVIPNSDKLSPISGPTLSKKIRSIPEDDAQNMNLFCVSPRGLSVAPIGIPEQKFNTNLEAPFPWVVGPTSCEAESWSSQELASFIRMSSKEIQRGLDRHGAILFRGFGLSTPEDFAAVVKAFAWEPFPYVGGNAVRTNVVGDYVFTANEAPSHRQIPFHHELAQTPSYPTKVLFFCQVPAESGGATPIVQSNIVYERLQALHPDFIEQVESYGVRYVRTMSMEDREASAIGRGWKNTLNVDTKKDAESKLQEMGCEWEWLSEDHLKQTSPILPAVKHHEPSGCKQFFNQVVAAYNGWQDELNAPGQAVVDGRGLPLNEEAVGAAANIMDEECVAFKYQVGDVLLLDNLTVMHSRHSFTGPRRILASLLK</sequence>
<evidence type="ECO:0000256" key="1">
    <source>
        <dbReference type="ARBA" id="ARBA00023002"/>
    </source>
</evidence>
<evidence type="ECO:0000259" key="2">
    <source>
        <dbReference type="Pfam" id="PF02668"/>
    </source>
</evidence>
<keyword evidence="1" id="KW-0560">Oxidoreductase</keyword>
<dbReference type="InterPro" id="IPR003819">
    <property type="entry name" value="TauD/TfdA-like"/>
</dbReference>
<dbReference type="GO" id="GO:0016491">
    <property type="term" value="F:oxidoreductase activity"/>
    <property type="evidence" value="ECO:0007669"/>
    <property type="project" value="UniProtKB-KW"/>
</dbReference>
<name>A0AAE0BDV9_9CHLO</name>
<proteinExistence type="predicted"/>
<protein>
    <recommendedName>
        <fullName evidence="2">TauD/TfdA-like domain-containing protein</fullName>
    </recommendedName>
</protein>
<dbReference type="PANTHER" id="PTHR10696">
    <property type="entry name" value="GAMMA-BUTYROBETAINE HYDROXYLASE-RELATED"/>
    <property type="match status" value="1"/>
</dbReference>
<dbReference type="AlphaFoldDB" id="A0AAE0BDV9"/>
<gene>
    <name evidence="3" type="ORF">CYMTET_55686</name>
</gene>
<dbReference type="EMBL" id="LGRX02035568">
    <property type="protein sequence ID" value="KAK3234050.1"/>
    <property type="molecule type" value="Genomic_DNA"/>
</dbReference>
<comment type="caution">
    <text evidence="3">The sequence shown here is derived from an EMBL/GenBank/DDBJ whole genome shotgun (WGS) entry which is preliminary data.</text>
</comment>
<dbReference type="Gene3D" id="3.60.130.10">
    <property type="entry name" value="Clavaminate synthase-like"/>
    <property type="match status" value="1"/>
</dbReference>
<dbReference type="InterPro" id="IPR050411">
    <property type="entry name" value="AlphaKG_dependent_hydroxylases"/>
</dbReference>
<dbReference type="Proteomes" id="UP001190700">
    <property type="component" value="Unassembled WGS sequence"/>
</dbReference>
<reference evidence="3 4" key="1">
    <citation type="journal article" date="2015" name="Genome Biol. Evol.">
        <title>Comparative Genomics of a Bacterivorous Green Alga Reveals Evolutionary Causalities and Consequences of Phago-Mixotrophic Mode of Nutrition.</title>
        <authorList>
            <person name="Burns J.A."/>
            <person name="Paasch A."/>
            <person name="Narechania A."/>
            <person name="Kim E."/>
        </authorList>
    </citation>
    <scope>NUCLEOTIDE SEQUENCE [LARGE SCALE GENOMIC DNA]</scope>
    <source>
        <strain evidence="3 4">PLY_AMNH</strain>
    </source>
</reference>
<dbReference type="SUPFAM" id="SSF51197">
    <property type="entry name" value="Clavaminate synthase-like"/>
    <property type="match status" value="1"/>
</dbReference>
<evidence type="ECO:0000313" key="3">
    <source>
        <dbReference type="EMBL" id="KAK3234050.1"/>
    </source>
</evidence>